<accession>A0A9P6D506</accession>
<proteinExistence type="predicted"/>
<dbReference type="Proteomes" id="UP000807025">
    <property type="component" value="Unassembled WGS sequence"/>
</dbReference>
<evidence type="ECO:0000313" key="1">
    <source>
        <dbReference type="EMBL" id="KAF9492906.1"/>
    </source>
</evidence>
<reference evidence="1" key="1">
    <citation type="submission" date="2020-11" db="EMBL/GenBank/DDBJ databases">
        <authorList>
            <consortium name="DOE Joint Genome Institute"/>
            <person name="Ahrendt S."/>
            <person name="Riley R."/>
            <person name="Andreopoulos W."/>
            <person name="Labutti K."/>
            <person name="Pangilinan J."/>
            <person name="Ruiz-Duenas F.J."/>
            <person name="Barrasa J.M."/>
            <person name="Sanchez-Garcia M."/>
            <person name="Camarero S."/>
            <person name="Miyauchi S."/>
            <person name="Serrano A."/>
            <person name="Linde D."/>
            <person name="Babiker R."/>
            <person name="Drula E."/>
            <person name="Ayuso-Fernandez I."/>
            <person name="Pacheco R."/>
            <person name="Padilla G."/>
            <person name="Ferreira P."/>
            <person name="Barriuso J."/>
            <person name="Kellner H."/>
            <person name="Castanera R."/>
            <person name="Alfaro M."/>
            <person name="Ramirez L."/>
            <person name="Pisabarro A.G."/>
            <person name="Kuo A."/>
            <person name="Tritt A."/>
            <person name="Lipzen A."/>
            <person name="He G."/>
            <person name="Yan M."/>
            <person name="Ng V."/>
            <person name="Cullen D."/>
            <person name="Martin F."/>
            <person name="Rosso M.-N."/>
            <person name="Henrissat B."/>
            <person name="Hibbett D."/>
            <person name="Martinez A.T."/>
            <person name="Grigoriev I.V."/>
        </authorList>
    </citation>
    <scope>NUCLEOTIDE SEQUENCE</scope>
    <source>
        <strain evidence="1">ATCC 90797</strain>
    </source>
</reference>
<protein>
    <submittedName>
        <fullName evidence="1">Uncharacterized protein</fullName>
    </submittedName>
</protein>
<gene>
    <name evidence="1" type="ORF">BDN71DRAFT_1432850</name>
</gene>
<dbReference type="AlphaFoldDB" id="A0A9P6D506"/>
<keyword evidence="2" id="KW-1185">Reference proteome</keyword>
<sequence>MGMRHRIRPSIKQRSDVCHWPVDDCMDNEHKQTREIQELTYSYSSLLWDFHTIRQVLLMLYNYWLLYTSDGDRGGQGVSVVMTKKQVKGGQGVGLRCEGVSNARWGIGEGRGIAWCCSGSVGGKARGWGMMVVWKEKVVCQHGTPELHVCGIALIAENKHPSKNKKEKEKEY</sequence>
<organism evidence="1 2">
    <name type="scientific">Pleurotus eryngii</name>
    <name type="common">Boletus of the steppes</name>
    <dbReference type="NCBI Taxonomy" id="5323"/>
    <lineage>
        <taxon>Eukaryota</taxon>
        <taxon>Fungi</taxon>
        <taxon>Dikarya</taxon>
        <taxon>Basidiomycota</taxon>
        <taxon>Agaricomycotina</taxon>
        <taxon>Agaricomycetes</taxon>
        <taxon>Agaricomycetidae</taxon>
        <taxon>Agaricales</taxon>
        <taxon>Pleurotineae</taxon>
        <taxon>Pleurotaceae</taxon>
        <taxon>Pleurotus</taxon>
    </lineage>
</organism>
<name>A0A9P6D506_PLEER</name>
<evidence type="ECO:0000313" key="2">
    <source>
        <dbReference type="Proteomes" id="UP000807025"/>
    </source>
</evidence>
<comment type="caution">
    <text evidence="1">The sequence shown here is derived from an EMBL/GenBank/DDBJ whole genome shotgun (WGS) entry which is preliminary data.</text>
</comment>
<dbReference type="EMBL" id="MU154593">
    <property type="protein sequence ID" value="KAF9492906.1"/>
    <property type="molecule type" value="Genomic_DNA"/>
</dbReference>